<dbReference type="GO" id="GO:0044877">
    <property type="term" value="F:protein-containing complex binding"/>
    <property type="evidence" value="ECO:0007669"/>
    <property type="project" value="TreeGrafter"/>
</dbReference>
<dbReference type="EMBL" id="AOJI01000018">
    <property type="protein sequence ID" value="EMA68306.1"/>
    <property type="molecule type" value="Genomic_DNA"/>
</dbReference>
<dbReference type="STRING" id="1230454.C461_05959"/>
<gene>
    <name evidence="2" type="ORF">C461_05959</name>
</gene>
<dbReference type="RefSeq" id="WP_007999484.1">
    <property type="nucleotide sequence ID" value="NZ_AOJI01000018.1"/>
</dbReference>
<feature type="domain" description="NAD-dependent epimerase/dehydratase" evidence="1">
    <location>
        <begin position="5"/>
        <end position="157"/>
    </location>
</feature>
<keyword evidence="3" id="KW-1185">Reference proteome</keyword>
<dbReference type="Pfam" id="PF01370">
    <property type="entry name" value="Epimerase"/>
    <property type="match status" value="1"/>
</dbReference>
<accession>M0PE35</accession>
<dbReference type="PANTHER" id="PTHR12126:SF16">
    <property type="entry name" value="MIOREX COMPLEX COMPONENT 2"/>
    <property type="match status" value="1"/>
</dbReference>
<proteinExistence type="predicted"/>
<dbReference type="Proteomes" id="UP000011575">
    <property type="component" value="Unassembled WGS sequence"/>
</dbReference>
<reference evidence="2 3" key="1">
    <citation type="journal article" date="2014" name="PLoS Genet.">
        <title>Phylogenetically driven sequencing of extremely halophilic archaea reveals strategies for static and dynamic osmo-response.</title>
        <authorList>
            <person name="Becker E.A."/>
            <person name="Seitzer P.M."/>
            <person name="Tritt A."/>
            <person name="Larsen D."/>
            <person name="Krusor M."/>
            <person name="Yao A.I."/>
            <person name="Wu D."/>
            <person name="Madern D."/>
            <person name="Eisen J.A."/>
            <person name="Darling A.E."/>
            <person name="Facciotti M.T."/>
        </authorList>
    </citation>
    <scope>NUCLEOTIDE SEQUENCE [LARGE SCALE GENOMIC DNA]</scope>
    <source>
        <strain evidence="2 3">JCM 13560</strain>
    </source>
</reference>
<dbReference type="InterPro" id="IPR001509">
    <property type="entry name" value="Epimerase_deHydtase"/>
</dbReference>
<protein>
    <submittedName>
        <fullName evidence="2">NAD-dependent epimerase/dehydratase</fullName>
    </submittedName>
</protein>
<dbReference type="PANTHER" id="PTHR12126">
    <property type="entry name" value="NADH-UBIQUINONE OXIDOREDUCTASE 39 KDA SUBUNIT-RELATED"/>
    <property type="match status" value="1"/>
</dbReference>
<evidence type="ECO:0000259" key="1">
    <source>
        <dbReference type="Pfam" id="PF01370"/>
    </source>
</evidence>
<sequence>MSTLLVVGGSGFIGREICRLAVRDGRDVRSISRGGRPPLDAPWADAVSWTSADLFRPNGWRDRLDGVDAVVHAVGIIRETPAAGITFERLNGDGTIIAALEAERAGVDTFVFLSSSVKPPGVRSAYLTAKRRAEAAIAGLDLDDVTLRPGPVYGTGQPHFSPPVNAALRLADSVPLIADRLGEARPLPVDTVARAAYRTAFDPAESLLDVADVRRLGDPVESSGGGTSK</sequence>
<dbReference type="AlphaFoldDB" id="M0PE35"/>
<evidence type="ECO:0000313" key="2">
    <source>
        <dbReference type="EMBL" id="EMA68306.1"/>
    </source>
</evidence>
<name>M0PE35_9EURY</name>
<dbReference type="PATRIC" id="fig|1230454.4.peg.1205"/>
<dbReference type="SUPFAM" id="SSF51735">
    <property type="entry name" value="NAD(P)-binding Rossmann-fold domains"/>
    <property type="match status" value="1"/>
</dbReference>
<comment type="caution">
    <text evidence="2">The sequence shown here is derived from an EMBL/GenBank/DDBJ whole genome shotgun (WGS) entry which is preliminary data.</text>
</comment>
<dbReference type="OrthoDB" id="200501at2157"/>
<dbReference type="InterPro" id="IPR036291">
    <property type="entry name" value="NAD(P)-bd_dom_sf"/>
</dbReference>
<evidence type="ECO:0000313" key="3">
    <source>
        <dbReference type="Proteomes" id="UP000011575"/>
    </source>
</evidence>
<dbReference type="Gene3D" id="3.40.50.720">
    <property type="entry name" value="NAD(P)-binding Rossmann-like Domain"/>
    <property type="match status" value="1"/>
</dbReference>
<organism evidence="2 3">
    <name type="scientific">Halorubrum aidingense JCM 13560</name>
    <dbReference type="NCBI Taxonomy" id="1230454"/>
    <lineage>
        <taxon>Archaea</taxon>
        <taxon>Methanobacteriati</taxon>
        <taxon>Methanobacteriota</taxon>
        <taxon>Stenosarchaea group</taxon>
        <taxon>Halobacteria</taxon>
        <taxon>Halobacteriales</taxon>
        <taxon>Haloferacaceae</taxon>
        <taxon>Halorubrum</taxon>
    </lineage>
</organism>
<dbReference type="InterPro" id="IPR051207">
    <property type="entry name" value="ComplexI_NDUFA9_subunit"/>
</dbReference>